<dbReference type="SUPFAM" id="SSF57756">
    <property type="entry name" value="Retrovirus zinc finger-like domains"/>
    <property type="match status" value="1"/>
</dbReference>
<sequence>MADAQKQFEELMKLVTEERGLRQKAEAELAATKQAAEVAATVAATNLANAIAANTSAKKKGPKMGLPTKFDGTRGDKAEAWVRQIGTYIIAHPDEFPDDRSKILWSLSYLEGPALIWAGQFSDRLFRAEEVKYDEDFAVGFSSMYLDSEKKTKSEAAIRKLKQTKTVADYTHQFNIHANSTGWEATTLISQYRQGLKSNVRLALLISRTDFTTLADISNLSLKIDNELNGSETTTSQTTTSATPSSDPNAMDLSAFRGQLSDAEKTRMMRNGQCFRCTKPGHIARECPDKGKGKMNARVSELEEELKKWKSGERRIKGDSKADRSKNGGAQE</sequence>
<dbReference type="PROSITE" id="PS50158">
    <property type="entry name" value="ZF_CCHC"/>
    <property type="match status" value="1"/>
</dbReference>
<evidence type="ECO:0000259" key="4">
    <source>
        <dbReference type="PROSITE" id="PS50158"/>
    </source>
</evidence>
<dbReference type="GO" id="GO:0003676">
    <property type="term" value="F:nucleic acid binding"/>
    <property type="evidence" value="ECO:0007669"/>
    <property type="project" value="InterPro"/>
</dbReference>
<dbReference type="SMART" id="SM00343">
    <property type="entry name" value="ZnF_C2HC"/>
    <property type="match status" value="1"/>
</dbReference>
<feature type="compositionally biased region" description="Basic and acidic residues" evidence="3">
    <location>
        <begin position="307"/>
        <end position="326"/>
    </location>
</feature>
<dbReference type="AlphaFoldDB" id="A0A0L0VCT3"/>
<dbReference type="EMBL" id="AJIL01000073">
    <property type="protein sequence ID" value="KNE97107.1"/>
    <property type="molecule type" value="Genomic_DNA"/>
</dbReference>
<feature type="domain" description="CCHC-type" evidence="4">
    <location>
        <begin position="274"/>
        <end position="289"/>
    </location>
</feature>
<accession>A0A0L0VCT3</accession>
<dbReference type="InterPro" id="IPR036875">
    <property type="entry name" value="Znf_CCHC_sf"/>
</dbReference>
<dbReference type="Gene3D" id="4.10.60.10">
    <property type="entry name" value="Zinc finger, CCHC-type"/>
    <property type="match status" value="1"/>
</dbReference>
<keyword evidence="2" id="KW-0863">Zinc-finger</keyword>
<feature type="region of interest" description="Disordered" evidence="3">
    <location>
        <begin position="230"/>
        <end position="251"/>
    </location>
</feature>
<evidence type="ECO:0000256" key="1">
    <source>
        <dbReference type="ARBA" id="ARBA00022664"/>
    </source>
</evidence>
<dbReference type="PANTHER" id="PTHR15503:SF22">
    <property type="entry name" value="TRANSPOSON TY3-I GAG POLYPROTEIN"/>
    <property type="match status" value="1"/>
</dbReference>
<feature type="region of interest" description="Disordered" evidence="3">
    <location>
        <begin position="307"/>
        <end position="332"/>
    </location>
</feature>
<gene>
    <name evidence="5" type="ORF">PSTG_09681</name>
</gene>
<dbReference type="InterPro" id="IPR005162">
    <property type="entry name" value="Retrotrans_gag_dom"/>
</dbReference>
<evidence type="ECO:0000256" key="2">
    <source>
        <dbReference type="PROSITE-ProRule" id="PRU00047"/>
    </source>
</evidence>
<evidence type="ECO:0000313" key="6">
    <source>
        <dbReference type="Proteomes" id="UP000054564"/>
    </source>
</evidence>
<feature type="compositionally biased region" description="Low complexity" evidence="3">
    <location>
        <begin position="231"/>
        <end position="246"/>
    </location>
</feature>
<reference evidence="6" key="1">
    <citation type="submission" date="2014-03" db="EMBL/GenBank/DDBJ databases">
        <title>The Genome Sequence of Puccinia striiformis f. sp. tritici PST-78.</title>
        <authorList>
            <consortium name="The Broad Institute Genome Sequencing Platform"/>
            <person name="Cuomo C."/>
            <person name="Hulbert S."/>
            <person name="Chen X."/>
            <person name="Walker B."/>
            <person name="Young S.K."/>
            <person name="Zeng Q."/>
            <person name="Gargeya S."/>
            <person name="Fitzgerald M."/>
            <person name="Haas B."/>
            <person name="Abouelleil A."/>
            <person name="Alvarado L."/>
            <person name="Arachchi H.M."/>
            <person name="Berlin A.M."/>
            <person name="Chapman S.B."/>
            <person name="Goldberg J."/>
            <person name="Griggs A."/>
            <person name="Gujja S."/>
            <person name="Hansen M."/>
            <person name="Howarth C."/>
            <person name="Imamovic A."/>
            <person name="Larimer J."/>
            <person name="McCowan C."/>
            <person name="Montmayeur A."/>
            <person name="Murphy C."/>
            <person name="Neiman D."/>
            <person name="Pearson M."/>
            <person name="Priest M."/>
            <person name="Roberts A."/>
            <person name="Saif S."/>
            <person name="Shea T."/>
            <person name="Sisk P."/>
            <person name="Sykes S."/>
            <person name="Wortman J."/>
            <person name="Nusbaum C."/>
            <person name="Birren B."/>
        </authorList>
    </citation>
    <scope>NUCLEOTIDE SEQUENCE [LARGE SCALE GENOMIC DNA]</scope>
    <source>
        <strain evidence="6">race PST-78</strain>
    </source>
</reference>
<evidence type="ECO:0000256" key="3">
    <source>
        <dbReference type="SAM" id="MobiDB-lite"/>
    </source>
</evidence>
<dbReference type="Pfam" id="PF03732">
    <property type="entry name" value="Retrotrans_gag"/>
    <property type="match status" value="1"/>
</dbReference>
<keyword evidence="2" id="KW-0862">Zinc</keyword>
<name>A0A0L0VCT3_9BASI</name>
<keyword evidence="2" id="KW-0479">Metal-binding</keyword>
<dbReference type="GO" id="GO:0006397">
    <property type="term" value="P:mRNA processing"/>
    <property type="evidence" value="ECO:0007669"/>
    <property type="project" value="UniProtKB-KW"/>
</dbReference>
<keyword evidence="1" id="KW-0507">mRNA processing</keyword>
<dbReference type="InterPro" id="IPR032567">
    <property type="entry name" value="RTL1-rel"/>
</dbReference>
<proteinExistence type="predicted"/>
<dbReference type="Pfam" id="PF00098">
    <property type="entry name" value="zf-CCHC"/>
    <property type="match status" value="1"/>
</dbReference>
<dbReference type="GO" id="GO:0008270">
    <property type="term" value="F:zinc ion binding"/>
    <property type="evidence" value="ECO:0007669"/>
    <property type="project" value="UniProtKB-KW"/>
</dbReference>
<organism evidence="5 6">
    <name type="scientific">Puccinia striiformis f. sp. tritici PST-78</name>
    <dbReference type="NCBI Taxonomy" id="1165861"/>
    <lineage>
        <taxon>Eukaryota</taxon>
        <taxon>Fungi</taxon>
        <taxon>Dikarya</taxon>
        <taxon>Basidiomycota</taxon>
        <taxon>Pucciniomycotina</taxon>
        <taxon>Pucciniomycetes</taxon>
        <taxon>Pucciniales</taxon>
        <taxon>Pucciniaceae</taxon>
        <taxon>Puccinia</taxon>
    </lineage>
</organism>
<protein>
    <recommendedName>
        <fullName evidence="4">CCHC-type domain-containing protein</fullName>
    </recommendedName>
</protein>
<dbReference type="STRING" id="1165861.A0A0L0VCT3"/>
<keyword evidence="6" id="KW-1185">Reference proteome</keyword>
<dbReference type="PANTHER" id="PTHR15503">
    <property type="entry name" value="LDOC1 RELATED"/>
    <property type="match status" value="1"/>
</dbReference>
<evidence type="ECO:0000313" key="5">
    <source>
        <dbReference type="EMBL" id="KNE97107.1"/>
    </source>
</evidence>
<comment type="caution">
    <text evidence="5">The sequence shown here is derived from an EMBL/GenBank/DDBJ whole genome shotgun (WGS) entry which is preliminary data.</text>
</comment>
<dbReference type="Proteomes" id="UP000054564">
    <property type="component" value="Unassembled WGS sequence"/>
</dbReference>
<dbReference type="InterPro" id="IPR001878">
    <property type="entry name" value="Znf_CCHC"/>
</dbReference>